<dbReference type="Gene3D" id="3.40.190.10">
    <property type="entry name" value="Periplasmic binding protein-like II"/>
    <property type="match status" value="2"/>
</dbReference>
<keyword evidence="3 5" id="KW-0479">Metal-binding</keyword>
<keyword evidence="8" id="KW-1185">Reference proteome</keyword>
<keyword evidence="6" id="KW-0472">Membrane</keyword>
<dbReference type="SUPFAM" id="SSF53850">
    <property type="entry name" value="Periplasmic binding protein-like II"/>
    <property type="match status" value="1"/>
</dbReference>
<keyword evidence="6" id="KW-1133">Transmembrane helix</keyword>
<dbReference type="PANTHER" id="PTHR30632">
    <property type="entry name" value="MOLYBDATE-BINDING PERIPLASMIC PROTEIN"/>
    <property type="match status" value="1"/>
</dbReference>
<dbReference type="AlphaFoldDB" id="G7W7P1"/>
<dbReference type="InterPro" id="IPR050682">
    <property type="entry name" value="ModA/WtpA"/>
</dbReference>
<dbReference type="PIRSF" id="PIRSF004846">
    <property type="entry name" value="ModA"/>
    <property type="match status" value="1"/>
</dbReference>
<evidence type="ECO:0000313" key="8">
    <source>
        <dbReference type="Proteomes" id="UP000006346"/>
    </source>
</evidence>
<keyword evidence="2 5" id="KW-0500">Molybdenum</keyword>
<dbReference type="KEGG" id="dor:Desor_0401"/>
<dbReference type="PROSITE" id="PS51257">
    <property type="entry name" value="PROKAR_LIPOPROTEIN"/>
    <property type="match status" value="1"/>
</dbReference>
<accession>G7W7P1</accession>
<dbReference type="NCBIfam" id="TIGR01256">
    <property type="entry name" value="modA"/>
    <property type="match status" value="1"/>
</dbReference>
<dbReference type="InterPro" id="IPR005950">
    <property type="entry name" value="ModA"/>
</dbReference>
<gene>
    <name evidence="7" type="ordered locus">Desor_0401</name>
</gene>
<reference evidence="7 8" key="2">
    <citation type="journal article" date="2012" name="J. Bacteriol.">
        <title>Complete genome sequences of Desulfosporosinus orientis DSM765T, Desulfosporosinus youngiae DSM17734T, Desulfosporosinus meridiei DSM13257T, and Desulfosporosinus acidiphilus DSM22704T.</title>
        <authorList>
            <person name="Pester M."/>
            <person name="Brambilla E."/>
            <person name="Alazard D."/>
            <person name="Rattei T."/>
            <person name="Weinmaier T."/>
            <person name="Han J."/>
            <person name="Lucas S."/>
            <person name="Lapidus A."/>
            <person name="Cheng J.F."/>
            <person name="Goodwin L."/>
            <person name="Pitluck S."/>
            <person name="Peters L."/>
            <person name="Ovchinnikova G."/>
            <person name="Teshima H."/>
            <person name="Detter J.C."/>
            <person name="Han C.S."/>
            <person name="Tapia R."/>
            <person name="Land M.L."/>
            <person name="Hauser L."/>
            <person name="Kyrpides N.C."/>
            <person name="Ivanova N.N."/>
            <person name="Pagani I."/>
            <person name="Huntmann M."/>
            <person name="Wei C.L."/>
            <person name="Davenport K.W."/>
            <person name="Daligault H."/>
            <person name="Chain P.S."/>
            <person name="Chen A."/>
            <person name="Mavromatis K."/>
            <person name="Markowitz V."/>
            <person name="Szeto E."/>
            <person name="Mikhailova N."/>
            <person name="Pati A."/>
            <person name="Wagner M."/>
            <person name="Woyke T."/>
            <person name="Ollivier B."/>
            <person name="Klenk H.P."/>
            <person name="Spring S."/>
            <person name="Loy A."/>
        </authorList>
    </citation>
    <scope>NUCLEOTIDE SEQUENCE [LARGE SCALE GENOMIC DNA]</scope>
    <source>
        <strain evidence="8">ATCC 19365 / DSM 765 / NCIMB 8382 / VKM B-1628</strain>
    </source>
</reference>
<dbReference type="GO" id="GO:0030973">
    <property type="term" value="F:molybdate ion binding"/>
    <property type="evidence" value="ECO:0007669"/>
    <property type="project" value="UniProtKB-ARBA"/>
</dbReference>
<dbReference type="PANTHER" id="PTHR30632:SF0">
    <property type="entry name" value="SULFATE-BINDING PROTEIN"/>
    <property type="match status" value="1"/>
</dbReference>
<evidence type="ECO:0000256" key="5">
    <source>
        <dbReference type="PIRSR" id="PIRSR004846-1"/>
    </source>
</evidence>
<evidence type="ECO:0000256" key="6">
    <source>
        <dbReference type="SAM" id="Phobius"/>
    </source>
</evidence>
<dbReference type="eggNOG" id="COG0725">
    <property type="taxonomic scope" value="Bacteria"/>
</dbReference>
<feature type="binding site" evidence="5">
    <location>
        <position position="58"/>
    </location>
    <ligand>
        <name>molybdate</name>
        <dbReference type="ChEBI" id="CHEBI:36264"/>
    </ligand>
</feature>
<organism evidence="7 8">
    <name type="scientific">Desulfosporosinus orientis (strain ATCC 19365 / DSM 765 / NCIMB 8382 / VKM B-1628 / Singapore I)</name>
    <name type="common">Desulfotomaculum orientis</name>
    <dbReference type="NCBI Taxonomy" id="768706"/>
    <lineage>
        <taxon>Bacteria</taxon>
        <taxon>Bacillati</taxon>
        <taxon>Bacillota</taxon>
        <taxon>Clostridia</taxon>
        <taxon>Eubacteriales</taxon>
        <taxon>Desulfitobacteriaceae</taxon>
        <taxon>Desulfosporosinus</taxon>
    </lineage>
</organism>
<name>G7W7P1_DESOD</name>
<protein>
    <submittedName>
        <fullName evidence="7">Molybdenum ABC transporter, periplasmic molybdate-binding protein</fullName>
    </submittedName>
</protein>
<evidence type="ECO:0000256" key="1">
    <source>
        <dbReference type="ARBA" id="ARBA00009175"/>
    </source>
</evidence>
<dbReference type="Proteomes" id="UP000006346">
    <property type="component" value="Chromosome"/>
</dbReference>
<feature type="binding site" evidence="5">
    <location>
        <position position="86"/>
    </location>
    <ligand>
        <name>molybdate</name>
        <dbReference type="ChEBI" id="CHEBI:36264"/>
    </ligand>
</feature>
<evidence type="ECO:0000256" key="3">
    <source>
        <dbReference type="ARBA" id="ARBA00022723"/>
    </source>
</evidence>
<dbReference type="HOGENOM" id="CLU_065520_3_1_9"/>
<keyword evidence="6" id="KW-0812">Transmembrane</keyword>
<dbReference type="FunFam" id="3.40.190.10:FF:000035">
    <property type="entry name" value="Molybdate ABC transporter substrate-binding protein"/>
    <property type="match status" value="1"/>
</dbReference>
<evidence type="ECO:0000256" key="2">
    <source>
        <dbReference type="ARBA" id="ARBA00022505"/>
    </source>
</evidence>
<dbReference type="GO" id="GO:1901359">
    <property type="term" value="F:tungstate binding"/>
    <property type="evidence" value="ECO:0007669"/>
    <property type="project" value="UniProtKB-ARBA"/>
</dbReference>
<dbReference type="Pfam" id="PF13531">
    <property type="entry name" value="SBP_bac_11"/>
    <property type="match status" value="1"/>
</dbReference>
<dbReference type="STRING" id="768706.Desor_0401"/>
<evidence type="ECO:0000256" key="4">
    <source>
        <dbReference type="ARBA" id="ARBA00022729"/>
    </source>
</evidence>
<sequence>MQPKRKVFTMLTAIFIGFIVVFLSGCSTRVNETDTPKAEGNQAEQVKPVELLVSTAPSLKGSLEEIKGMYEAKNPQIKLVYNYGPSGSLQNQIEQGAAADIFISQGKPQMDALEEKGLIKQGSRINLLGDELVLVVNKNNTSIKSFEDLAKPEVKKIGIGEAKSVPAAKTAKETLEYLKLWNQLEPKFVIGKDLMQLMTYVETDNAEAGLVWDTIAITSDKVRIAASAPAGSHNPVFLPAAIVASSKNSEQAAEFLEYLQSDEAMKIFAKNGFIKGK</sequence>
<feature type="transmembrane region" description="Helical" evidence="6">
    <location>
        <begin position="7"/>
        <end position="25"/>
    </location>
</feature>
<evidence type="ECO:0000313" key="7">
    <source>
        <dbReference type="EMBL" id="AET66106.1"/>
    </source>
</evidence>
<dbReference type="EMBL" id="CP003108">
    <property type="protein sequence ID" value="AET66106.1"/>
    <property type="molecule type" value="Genomic_DNA"/>
</dbReference>
<keyword evidence="4" id="KW-0732">Signal</keyword>
<dbReference type="PATRIC" id="fig|768706.3.peg.364"/>
<comment type="similarity">
    <text evidence="1">Belongs to the bacterial solute-binding protein ModA family.</text>
</comment>
<reference evidence="8" key="1">
    <citation type="submission" date="2011-11" db="EMBL/GenBank/DDBJ databases">
        <title>Complete sequence of Desulfosporosinus orientis DSM 765.</title>
        <authorList>
            <person name="Lucas S."/>
            <person name="Han J."/>
            <person name="Lapidus A."/>
            <person name="Cheng J.-F."/>
            <person name="Goodwin L."/>
            <person name="Pitluck S."/>
            <person name="Peters L."/>
            <person name="Ovchinnikova G."/>
            <person name="Teshima H."/>
            <person name="Detter J.C."/>
            <person name="Han C."/>
            <person name="Tapia R."/>
            <person name="Land M."/>
            <person name="Hauser L."/>
            <person name="Kyrpides N."/>
            <person name="Ivanova N."/>
            <person name="Pagani I."/>
            <person name="Pester M."/>
            <person name="Spring S."/>
            <person name="Ollivier B."/>
            <person name="Rattei T."/>
            <person name="Klenk H.-P."/>
            <person name="Wagner M."/>
            <person name="Loy A."/>
            <person name="Woyke T."/>
        </authorList>
    </citation>
    <scope>NUCLEOTIDE SEQUENCE [LARGE SCALE GENOMIC DNA]</scope>
    <source>
        <strain evidence="8">ATCC 19365 / DSM 765 / NCIMB 8382 / VKM B-1628</strain>
    </source>
</reference>
<feature type="binding site" evidence="5">
    <location>
        <position position="167"/>
    </location>
    <ligand>
        <name>molybdate</name>
        <dbReference type="ChEBI" id="CHEBI:36264"/>
    </ligand>
</feature>
<proteinExistence type="inferred from homology"/>
<dbReference type="GO" id="GO:0015689">
    <property type="term" value="P:molybdate ion transport"/>
    <property type="evidence" value="ECO:0007669"/>
    <property type="project" value="InterPro"/>
</dbReference>
<dbReference type="GO" id="GO:0046872">
    <property type="term" value="F:metal ion binding"/>
    <property type="evidence" value="ECO:0007669"/>
    <property type="project" value="UniProtKB-KW"/>
</dbReference>